<evidence type="ECO:0000313" key="2">
    <source>
        <dbReference type="EMBL" id="CAD7234164.1"/>
    </source>
</evidence>
<sequence length="278" mass="31095">MYGRLTPGVSVSEPWLIISKAADGYLDHYDQAYRLPRTERQHFIRDASLPTFGELETKTLPDYIASGKHLLMLFGTETQRGVMGSAVAAIAKSGHFPQFNFVWINSESPGVHVASFPNGHLVILQQEHNEAYWYPGRTDSYEEIVQFLKEFIQGQLEPSGKRPLADWTPPLPGYEGLNLLLEMQRNGASGSTYEDHGNGDFTTHHMGTETPMEVDVEEGEMVPEDEDEMENPSPLRYASNLNKKPNISEGHVPSFDNDCKDGLCGKPQSYGSYSHSEL</sequence>
<dbReference type="InterPro" id="IPR040090">
    <property type="entry name" value="TXNDC16"/>
</dbReference>
<dbReference type="Gene3D" id="3.40.30.10">
    <property type="entry name" value="Glutaredoxin"/>
    <property type="match status" value="1"/>
</dbReference>
<dbReference type="OrthoDB" id="427280at2759"/>
<dbReference type="Pfam" id="PF13848">
    <property type="entry name" value="Thioredoxin_6"/>
    <property type="match status" value="1"/>
</dbReference>
<dbReference type="PANTHER" id="PTHR22699">
    <property type="entry name" value="THIOREDOXIN DOMAIN-CONTAINING PROTEIN 16"/>
    <property type="match status" value="1"/>
</dbReference>
<feature type="region of interest" description="Disordered" evidence="1">
    <location>
        <begin position="188"/>
        <end position="207"/>
    </location>
</feature>
<feature type="compositionally biased region" description="Polar residues" evidence="1">
    <location>
        <begin position="269"/>
        <end position="278"/>
    </location>
</feature>
<feature type="compositionally biased region" description="Acidic residues" evidence="1">
    <location>
        <begin position="217"/>
        <end position="230"/>
    </location>
</feature>
<feature type="region of interest" description="Disordered" evidence="1">
    <location>
        <begin position="217"/>
        <end position="278"/>
    </location>
</feature>
<evidence type="ECO:0000256" key="1">
    <source>
        <dbReference type="SAM" id="MobiDB-lite"/>
    </source>
</evidence>
<proteinExistence type="predicted"/>
<dbReference type="EMBL" id="OB667917">
    <property type="protein sequence ID" value="CAD7234164.1"/>
    <property type="molecule type" value="Genomic_DNA"/>
</dbReference>
<name>A0A7R8ZTR9_9CRUS</name>
<gene>
    <name evidence="2" type="ORF">CTOB1V02_LOCUS11981</name>
</gene>
<dbReference type="PANTHER" id="PTHR22699:SF1">
    <property type="entry name" value="THIOREDOXIN DOMAIN-CONTAINING PROTEIN 16"/>
    <property type="match status" value="1"/>
</dbReference>
<protein>
    <submittedName>
        <fullName evidence="2">Uncharacterized protein</fullName>
    </submittedName>
</protein>
<organism evidence="2">
    <name type="scientific">Cyprideis torosa</name>
    <dbReference type="NCBI Taxonomy" id="163714"/>
    <lineage>
        <taxon>Eukaryota</taxon>
        <taxon>Metazoa</taxon>
        <taxon>Ecdysozoa</taxon>
        <taxon>Arthropoda</taxon>
        <taxon>Crustacea</taxon>
        <taxon>Oligostraca</taxon>
        <taxon>Ostracoda</taxon>
        <taxon>Podocopa</taxon>
        <taxon>Podocopida</taxon>
        <taxon>Cytherocopina</taxon>
        <taxon>Cytheroidea</taxon>
        <taxon>Cytherideidae</taxon>
        <taxon>Cyprideis</taxon>
    </lineage>
</organism>
<feature type="compositionally biased region" description="Basic and acidic residues" evidence="1">
    <location>
        <begin position="193"/>
        <end position="207"/>
    </location>
</feature>
<reference evidence="2" key="1">
    <citation type="submission" date="2020-11" db="EMBL/GenBank/DDBJ databases">
        <authorList>
            <person name="Tran Van P."/>
        </authorList>
    </citation>
    <scope>NUCLEOTIDE SEQUENCE</scope>
</reference>
<dbReference type="AlphaFoldDB" id="A0A7R8ZTR9"/>
<accession>A0A7R8ZTR9</accession>